<accession>A0A2H3DEF2</accession>
<dbReference type="Proteomes" id="UP000217790">
    <property type="component" value="Unassembled WGS sequence"/>
</dbReference>
<name>A0A2H3DEF2_ARMGA</name>
<dbReference type="AlphaFoldDB" id="A0A2H3DEF2"/>
<protein>
    <submittedName>
        <fullName evidence="1">Uncharacterized protein</fullName>
    </submittedName>
</protein>
<dbReference type="EMBL" id="KZ293659">
    <property type="protein sequence ID" value="PBK92164.1"/>
    <property type="molecule type" value="Genomic_DNA"/>
</dbReference>
<proteinExistence type="predicted"/>
<gene>
    <name evidence="1" type="ORF">ARMGADRAFT_179727</name>
</gene>
<organism evidence="1 2">
    <name type="scientific">Armillaria gallica</name>
    <name type="common">Bulbous honey fungus</name>
    <name type="synonym">Armillaria bulbosa</name>
    <dbReference type="NCBI Taxonomy" id="47427"/>
    <lineage>
        <taxon>Eukaryota</taxon>
        <taxon>Fungi</taxon>
        <taxon>Dikarya</taxon>
        <taxon>Basidiomycota</taxon>
        <taxon>Agaricomycotina</taxon>
        <taxon>Agaricomycetes</taxon>
        <taxon>Agaricomycetidae</taxon>
        <taxon>Agaricales</taxon>
        <taxon>Marasmiineae</taxon>
        <taxon>Physalacriaceae</taxon>
        <taxon>Armillaria</taxon>
    </lineage>
</organism>
<reference evidence="2" key="1">
    <citation type="journal article" date="2017" name="Nat. Ecol. Evol.">
        <title>Genome expansion and lineage-specific genetic innovations in the forest pathogenic fungi Armillaria.</title>
        <authorList>
            <person name="Sipos G."/>
            <person name="Prasanna A.N."/>
            <person name="Walter M.C."/>
            <person name="O'Connor E."/>
            <person name="Balint B."/>
            <person name="Krizsan K."/>
            <person name="Kiss B."/>
            <person name="Hess J."/>
            <person name="Varga T."/>
            <person name="Slot J."/>
            <person name="Riley R."/>
            <person name="Boka B."/>
            <person name="Rigling D."/>
            <person name="Barry K."/>
            <person name="Lee J."/>
            <person name="Mihaltcheva S."/>
            <person name="LaButti K."/>
            <person name="Lipzen A."/>
            <person name="Waldron R."/>
            <person name="Moloney N.M."/>
            <person name="Sperisen C."/>
            <person name="Kredics L."/>
            <person name="Vagvoelgyi C."/>
            <person name="Patrignani A."/>
            <person name="Fitzpatrick D."/>
            <person name="Nagy I."/>
            <person name="Doyle S."/>
            <person name="Anderson J.B."/>
            <person name="Grigoriev I.V."/>
            <person name="Gueldener U."/>
            <person name="Muensterkoetter M."/>
            <person name="Nagy L.G."/>
        </authorList>
    </citation>
    <scope>NUCLEOTIDE SEQUENCE [LARGE SCALE GENOMIC DNA]</scope>
    <source>
        <strain evidence="2">Ar21-2</strain>
    </source>
</reference>
<evidence type="ECO:0000313" key="2">
    <source>
        <dbReference type="Proteomes" id="UP000217790"/>
    </source>
</evidence>
<evidence type="ECO:0000313" key="1">
    <source>
        <dbReference type="EMBL" id="PBK92164.1"/>
    </source>
</evidence>
<keyword evidence="2" id="KW-1185">Reference proteome</keyword>
<dbReference type="InParanoid" id="A0A2H3DEF2"/>
<sequence length="165" mass="18838">MVHTTAFMTGPLAWTFNIHASCPLHYRVISSSFSALSSQLFRSVIRAHSTLLGACYLIIRPVCLSLSPHPLSKKRSTLDTCTRCGFVERLVAAWFTLNSVRTCSSIWPLYNMCVNAKLGTTQRLSRHVPRPVFLRVFYLYHCSHYTPETRQRKGCWTRVVQGKKT</sequence>